<organism evidence="4 5">
    <name type="scientific">Laribacter hongkongensis</name>
    <dbReference type="NCBI Taxonomy" id="168471"/>
    <lineage>
        <taxon>Bacteria</taxon>
        <taxon>Pseudomonadati</taxon>
        <taxon>Pseudomonadota</taxon>
        <taxon>Betaproteobacteria</taxon>
        <taxon>Neisseriales</taxon>
        <taxon>Aquaspirillaceae</taxon>
        <taxon>Laribacter</taxon>
    </lineage>
</organism>
<dbReference type="SUPFAM" id="SSF53383">
    <property type="entry name" value="PLP-dependent transferases"/>
    <property type="match status" value="1"/>
</dbReference>
<sequence length="439" mass="47958">MNEPRNKKQSPYSARLHAVIPGGAHTYSRGDDQFPSNSPPILSHGKGCHVFDPDGKRYLDYGMALRAVNIGYAEAEVDAAAIAQIRNGNNLTRASLIELEAAEQLVGLIDSVDMVKFTKNGSTAVSAAVKLARAYTGRELVARCADHPFFSYDDWFIGSTPLRRGIPRETQEKTKMFRFNDIASLEALLAEHPSQFACVVLEPAASDEPRDDFLQQVQALCQREGIVFVLDEMITGFRWHLKGAQHLYGVNPDLCTFGKAMANGFSVACVAGRRDIMQLGAIDTVGVERVFLLSTTHGAEMAGLGAFVATLNLMQREKVVEHMWAYGAKLKALMTELAASHGIAHSFRVGGADCSPWYATLDADGVASPALRTVFSQEMVRNGVLMPWIALCYRHGDAELAATSAALDAAFRVYRKALEEGPESCLEGPAIKPVFRRFN</sequence>
<dbReference type="EMBL" id="JAJAXM010000014">
    <property type="protein sequence ID" value="MCG9026050.1"/>
    <property type="molecule type" value="Genomic_DNA"/>
</dbReference>
<evidence type="ECO:0000256" key="2">
    <source>
        <dbReference type="ARBA" id="ARBA00022898"/>
    </source>
</evidence>
<dbReference type="PANTHER" id="PTHR43713">
    <property type="entry name" value="GLUTAMATE-1-SEMIALDEHYDE 2,1-AMINOMUTASE"/>
    <property type="match status" value="1"/>
</dbReference>
<evidence type="ECO:0000313" key="4">
    <source>
        <dbReference type="EMBL" id="MCG9026050.1"/>
    </source>
</evidence>
<dbReference type="InterPro" id="IPR005814">
    <property type="entry name" value="Aminotrans_3"/>
</dbReference>
<dbReference type="EC" id="5.4.3.8" evidence="4"/>
<dbReference type="AlphaFoldDB" id="A0ABD4SQM0"/>
<dbReference type="NCBIfam" id="NF004856">
    <property type="entry name" value="PRK06209.1"/>
    <property type="match status" value="1"/>
</dbReference>
<proteinExistence type="inferred from homology"/>
<dbReference type="Proteomes" id="UP001200247">
    <property type="component" value="Unassembled WGS sequence"/>
</dbReference>
<dbReference type="InterPro" id="IPR015422">
    <property type="entry name" value="PyrdxlP-dep_Trfase_small"/>
</dbReference>
<gene>
    <name evidence="4" type="ORF">LH440_09080</name>
</gene>
<protein>
    <submittedName>
        <fullName evidence="4">Glutamate-1-semialdehyde 2,1-aminomutase</fullName>
        <ecNumber evidence="4">5.4.3.8</ecNumber>
    </submittedName>
</protein>
<dbReference type="Gene3D" id="3.90.1150.10">
    <property type="entry name" value="Aspartate Aminotransferase, domain 1"/>
    <property type="match status" value="1"/>
</dbReference>
<dbReference type="RefSeq" id="WP_239878691.1">
    <property type="nucleotide sequence ID" value="NZ_JAJAXM010000014.1"/>
</dbReference>
<dbReference type="Gene3D" id="3.40.640.10">
    <property type="entry name" value="Type I PLP-dependent aspartate aminotransferase-like (Major domain)"/>
    <property type="match status" value="1"/>
</dbReference>
<keyword evidence="4" id="KW-0413">Isomerase</keyword>
<keyword evidence="2 3" id="KW-0663">Pyridoxal phosphate</keyword>
<dbReference type="Pfam" id="PF00202">
    <property type="entry name" value="Aminotran_3"/>
    <property type="match status" value="1"/>
</dbReference>
<dbReference type="GO" id="GO:0042286">
    <property type="term" value="F:glutamate-1-semialdehyde 2,1-aminomutase activity"/>
    <property type="evidence" value="ECO:0007669"/>
    <property type="project" value="UniProtKB-EC"/>
</dbReference>
<evidence type="ECO:0000256" key="1">
    <source>
        <dbReference type="ARBA" id="ARBA00001933"/>
    </source>
</evidence>
<evidence type="ECO:0000313" key="5">
    <source>
        <dbReference type="Proteomes" id="UP001200247"/>
    </source>
</evidence>
<reference evidence="4 5" key="1">
    <citation type="submission" date="2021-10" db="EMBL/GenBank/DDBJ databases">
        <title>Whole-genome sequencing analysis of Laribacter hongkongensis: virulence gene profiles, carbohydrate-active enzyme prediction, and antimicrobial resistance characterization.</title>
        <authorList>
            <person name="Yuan P."/>
            <person name="Zhan Y."/>
            <person name="Chen D."/>
        </authorList>
    </citation>
    <scope>NUCLEOTIDE SEQUENCE [LARGE SCALE GENOMIC DNA]</scope>
    <source>
        <strain evidence="4 5">W67</strain>
    </source>
</reference>
<comment type="caution">
    <text evidence="4">The sequence shown here is derived from an EMBL/GenBank/DDBJ whole genome shotgun (WGS) entry which is preliminary data.</text>
</comment>
<dbReference type="PANTHER" id="PTHR43713:SF3">
    <property type="entry name" value="GLUTAMATE-1-SEMIALDEHYDE 2,1-AMINOMUTASE 1, CHLOROPLASTIC-RELATED"/>
    <property type="match status" value="1"/>
</dbReference>
<accession>A0ABD4SQM0</accession>
<name>A0ABD4SQM0_9NEIS</name>
<dbReference type="InterPro" id="IPR015424">
    <property type="entry name" value="PyrdxlP-dep_Trfase"/>
</dbReference>
<comment type="cofactor">
    <cofactor evidence="1">
        <name>pyridoxal 5'-phosphate</name>
        <dbReference type="ChEBI" id="CHEBI:597326"/>
    </cofactor>
</comment>
<evidence type="ECO:0000256" key="3">
    <source>
        <dbReference type="RuleBase" id="RU003560"/>
    </source>
</evidence>
<comment type="similarity">
    <text evidence="3">Belongs to the class-III pyridoxal-phosphate-dependent aminotransferase family.</text>
</comment>
<dbReference type="InterPro" id="IPR015421">
    <property type="entry name" value="PyrdxlP-dep_Trfase_major"/>
</dbReference>